<feature type="region of interest" description="Disordered" evidence="1">
    <location>
        <begin position="93"/>
        <end position="113"/>
    </location>
</feature>
<evidence type="ECO:0000313" key="3">
    <source>
        <dbReference type="EMBL" id="WWT33281.1"/>
    </source>
</evidence>
<dbReference type="EMBL" id="CP146275">
    <property type="protein sequence ID" value="WWT33281.1"/>
    <property type="molecule type" value="Genomic_DNA"/>
</dbReference>
<keyword evidence="2" id="KW-0812">Transmembrane</keyword>
<proteinExistence type="predicted"/>
<reference evidence="3 4" key="1">
    <citation type="submission" date="2024-02" db="EMBL/GenBank/DDBJ databases">
        <title>Complete genome sequence of Pelagibacterium nitratireducens ZH15.</title>
        <authorList>
            <person name="Zhao L.H."/>
        </authorList>
    </citation>
    <scope>NUCLEOTIDE SEQUENCE [LARGE SCALE GENOMIC DNA]</scope>
    <source>
        <strain evidence="3 4">ZH15</strain>
    </source>
</reference>
<sequence length="207" mass="23489">MLQWFVEYSDAINAASGVAMLFVWMAYLQVFLRSYSRQVRPKIVINRAGGSALDAHCFVSNMSSEAMYLESVIVTVRSGEQVATHTVTDIVPLDGDKSPVDPRERTHQGPLRPGEYTSVGTFDEILDKVIRQSEDPQIFSESRDPVVLEVMIIADYSSEDLLVGAKRRFKAEWRGETWYLGAESAETRQIRSRRERRKIRDIVANQG</sequence>
<organism evidence="3 4">
    <name type="scientific">Pelagibacterium nitratireducens</name>
    <dbReference type="NCBI Taxonomy" id="1046114"/>
    <lineage>
        <taxon>Bacteria</taxon>
        <taxon>Pseudomonadati</taxon>
        <taxon>Pseudomonadota</taxon>
        <taxon>Alphaproteobacteria</taxon>
        <taxon>Hyphomicrobiales</taxon>
        <taxon>Devosiaceae</taxon>
        <taxon>Pelagibacterium</taxon>
    </lineage>
</organism>
<dbReference type="Proteomes" id="UP001369958">
    <property type="component" value="Chromosome"/>
</dbReference>
<keyword evidence="4" id="KW-1185">Reference proteome</keyword>
<evidence type="ECO:0000313" key="4">
    <source>
        <dbReference type="Proteomes" id="UP001369958"/>
    </source>
</evidence>
<keyword evidence="2" id="KW-1133">Transmembrane helix</keyword>
<accession>A0ABZ2I3Z6</accession>
<evidence type="ECO:0000256" key="2">
    <source>
        <dbReference type="SAM" id="Phobius"/>
    </source>
</evidence>
<gene>
    <name evidence="3" type="ORF">V6617_02080</name>
</gene>
<feature type="compositionally biased region" description="Basic and acidic residues" evidence="1">
    <location>
        <begin position="94"/>
        <end position="107"/>
    </location>
</feature>
<dbReference type="RefSeq" id="WP_338608762.1">
    <property type="nucleotide sequence ID" value="NZ_CP146275.1"/>
</dbReference>
<feature type="transmembrane region" description="Helical" evidence="2">
    <location>
        <begin position="12"/>
        <end position="32"/>
    </location>
</feature>
<protein>
    <recommendedName>
        <fullName evidence="5">SMODS-associating 2TM beta-strand rich effector domain-containing protein</fullName>
    </recommendedName>
</protein>
<name>A0ABZ2I3Z6_9HYPH</name>
<evidence type="ECO:0000256" key="1">
    <source>
        <dbReference type="SAM" id="MobiDB-lite"/>
    </source>
</evidence>
<keyword evidence="2" id="KW-0472">Membrane</keyword>
<evidence type="ECO:0008006" key="5">
    <source>
        <dbReference type="Google" id="ProtNLM"/>
    </source>
</evidence>